<reference evidence="2" key="1">
    <citation type="submission" date="2022-11" db="UniProtKB">
        <authorList>
            <consortium name="WormBaseParasite"/>
        </authorList>
    </citation>
    <scope>IDENTIFICATION</scope>
</reference>
<accession>A0AC35GM33</accession>
<evidence type="ECO:0000313" key="1">
    <source>
        <dbReference type="Proteomes" id="UP000887580"/>
    </source>
</evidence>
<name>A0AC35GM33_9BILA</name>
<dbReference type="WBParaSite" id="PS1159_v2.g6748.t1">
    <property type="protein sequence ID" value="PS1159_v2.g6748.t1"/>
    <property type="gene ID" value="PS1159_v2.g6748"/>
</dbReference>
<sequence>MGSTTADDVSMTDPLITAPVFTQNCAKRHRLPSNDTKENAILQECIIDLRKALDEAYKNIEVYRGQFLKAQQEKEREKEEKEFLLKQLRRMQKQQQSTTKTGEPEAASNESSYDKTIIATNIEESDEATDNTTITTLISKMDGTIKATSIKRIGRNEAGKKRKIAIEFKTKSERNEILKKARDVITNDPQLGAAKVFFNKSIPKEEQGIQYALRTESKAKKAQGMNLKIINNQICDVATSTPILCDANAKAKAFYDQRHSFRPRGYSIASSYYGCFGSAY</sequence>
<evidence type="ECO:0000313" key="2">
    <source>
        <dbReference type="WBParaSite" id="PS1159_v2.g6748.t1"/>
    </source>
</evidence>
<proteinExistence type="predicted"/>
<organism evidence="1 2">
    <name type="scientific">Panagrolaimus sp. PS1159</name>
    <dbReference type="NCBI Taxonomy" id="55785"/>
    <lineage>
        <taxon>Eukaryota</taxon>
        <taxon>Metazoa</taxon>
        <taxon>Ecdysozoa</taxon>
        <taxon>Nematoda</taxon>
        <taxon>Chromadorea</taxon>
        <taxon>Rhabditida</taxon>
        <taxon>Tylenchina</taxon>
        <taxon>Panagrolaimomorpha</taxon>
        <taxon>Panagrolaimoidea</taxon>
        <taxon>Panagrolaimidae</taxon>
        <taxon>Panagrolaimus</taxon>
    </lineage>
</organism>
<dbReference type="Proteomes" id="UP000887580">
    <property type="component" value="Unplaced"/>
</dbReference>
<protein>
    <submittedName>
        <fullName evidence="2">Uncharacterized protein</fullName>
    </submittedName>
</protein>